<sequence length="162" mass="16686">MVAEVIGQAWVQDLPVCLPGRACVDQSPVAAPLMTVTSALTPLSPVLAVLGFAFVGVALVLMVVGVRRQWRGDGASGLLALLALALLLFGVIAWWVIRGRLALIKAIYSDLYGQAAALVPPSLVGSWPAVLASCWAMAALGGLAVVAMVGTALLRLRADATS</sequence>
<dbReference type="RefSeq" id="WP_377934463.1">
    <property type="nucleotide sequence ID" value="NZ_JBHUEA010000014.1"/>
</dbReference>
<evidence type="ECO:0000313" key="2">
    <source>
        <dbReference type="EMBL" id="MFD1721853.1"/>
    </source>
</evidence>
<gene>
    <name evidence="2" type="ORF">ACFSBI_09845</name>
</gene>
<organism evidence="2 3">
    <name type="scientific">Amnibacterium endophyticum</name>
    <dbReference type="NCBI Taxonomy" id="2109337"/>
    <lineage>
        <taxon>Bacteria</taxon>
        <taxon>Bacillati</taxon>
        <taxon>Actinomycetota</taxon>
        <taxon>Actinomycetes</taxon>
        <taxon>Micrococcales</taxon>
        <taxon>Microbacteriaceae</taxon>
        <taxon>Amnibacterium</taxon>
    </lineage>
</organism>
<dbReference type="Proteomes" id="UP001597347">
    <property type="component" value="Unassembled WGS sequence"/>
</dbReference>
<comment type="caution">
    <text evidence="2">The sequence shown here is derived from an EMBL/GenBank/DDBJ whole genome shotgun (WGS) entry which is preliminary data.</text>
</comment>
<evidence type="ECO:0000256" key="1">
    <source>
        <dbReference type="SAM" id="Phobius"/>
    </source>
</evidence>
<proteinExistence type="predicted"/>
<keyword evidence="3" id="KW-1185">Reference proteome</keyword>
<evidence type="ECO:0000313" key="3">
    <source>
        <dbReference type="Proteomes" id="UP001597347"/>
    </source>
</evidence>
<feature type="transmembrane region" description="Helical" evidence="1">
    <location>
        <begin position="78"/>
        <end position="97"/>
    </location>
</feature>
<accession>A0ABW4LF54</accession>
<reference evidence="3" key="1">
    <citation type="journal article" date="2019" name="Int. J. Syst. Evol. Microbiol.">
        <title>The Global Catalogue of Microorganisms (GCM) 10K type strain sequencing project: providing services to taxonomists for standard genome sequencing and annotation.</title>
        <authorList>
            <consortium name="The Broad Institute Genomics Platform"/>
            <consortium name="The Broad Institute Genome Sequencing Center for Infectious Disease"/>
            <person name="Wu L."/>
            <person name="Ma J."/>
        </authorList>
    </citation>
    <scope>NUCLEOTIDE SEQUENCE [LARGE SCALE GENOMIC DNA]</scope>
    <source>
        <strain evidence="3">CGMCC 1.12471</strain>
    </source>
</reference>
<feature type="transmembrane region" description="Helical" evidence="1">
    <location>
        <begin position="129"/>
        <end position="154"/>
    </location>
</feature>
<keyword evidence="1" id="KW-0812">Transmembrane</keyword>
<keyword evidence="1" id="KW-0472">Membrane</keyword>
<keyword evidence="1" id="KW-1133">Transmembrane helix</keyword>
<protein>
    <submittedName>
        <fullName evidence="2">Uncharacterized protein</fullName>
    </submittedName>
</protein>
<dbReference type="EMBL" id="JBHUEA010000014">
    <property type="protein sequence ID" value="MFD1721853.1"/>
    <property type="molecule type" value="Genomic_DNA"/>
</dbReference>
<name>A0ABW4LF54_9MICO</name>
<feature type="transmembrane region" description="Helical" evidence="1">
    <location>
        <begin position="43"/>
        <end position="66"/>
    </location>
</feature>